<accession>A0A2P2N1V3</accession>
<feature type="compositionally biased region" description="Basic and acidic residues" evidence="1">
    <location>
        <begin position="7"/>
        <end position="24"/>
    </location>
</feature>
<dbReference type="EMBL" id="GGEC01055965">
    <property type="protein sequence ID" value="MBX36449.1"/>
    <property type="molecule type" value="Transcribed_RNA"/>
</dbReference>
<proteinExistence type="predicted"/>
<name>A0A2P2N1V3_RHIMU</name>
<dbReference type="AlphaFoldDB" id="A0A2P2N1V3"/>
<organism evidence="2">
    <name type="scientific">Rhizophora mucronata</name>
    <name type="common">Asiatic mangrove</name>
    <dbReference type="NCBI Taxonomy" id="61149"/>
    <lineage>
        <taxon>Eukaryota</taxon>
        <taxon>Viridiplantae</taxon>
        <taxon>Streptophyta</taxon>
        <taxon>Embryophyta</taxon>
        <taxon>Tracheophyta</taxon>
        <taxon>Spermatophyta</taxon>
        <taxon>Magnoliopsida</taxon>
        <taxon>eudicotyledons</taxon>
        <taxon>Gunneridae</taxon>
        <taxon>Pentapetalae</taxon>
        <taxon>rosids</taxon>
        <taxon>fabids</taxon>
        <taxon>Malpighiales</taxon>
        <taxon>Rhizophoraceae</taxon>
        <taxon>Rhizophora</taxon>
    </lineage>
</organism>
<sequence>MLKIKTPCHESSKQKEKMKLAFHN</sequence>
<protein>
    <submittedName>
        <fullName evidence="2">Uncharacterized protein</fullName>
    </submittedName>
</protein>
<evidence type="ECO:0000256" key="1">
    <source>
        <dbReference type="SAM" id="MobiDB-lite"/>
    </source>
</evidence>
<feature type="region of interest" description="Disordered" evidence="1">
    <location>
        <begin position="1"/>
        <end position="24"/>
    </location>
</feature>
<reference evidence="2" key="1">
    <citation type="submission" date="2018-02" db="EMBL/GenBank/DDBJ databases">
        <title>Rhizophora mucronata_Transcriptome.</title>
        <authorList>
            <person name="Meera S.P."/>
            <person name="Sreeshan A."/>
            <person name="Augustine A."/>
        </authorList>
    </citation>
    <scope>NUCLEOTIDE SEQUENCE</scope>
    <source>
        <tissue evidence="2">Leaf</tissue>
    </source>
</reference>
<evidence type="ECO:0000313" key="2">
    <source>
        <dbReference type="EMBL" id="MBX36449.1"/>
    </source>
</evidence>